<keyword evidence="2" id="KW-0812">Transmembrane</keyword>
<gene>
    <name evidence="3" type="ORF">PTTW11_00121</name>
</gene>
<proteinExistence type="predicted"/>
<organism evidence="3 4">
    <name type="scientific">Pyrenophora teres f. teres</name>
    <dbReference type="NCBI Taxonomy" id="97479"/>
    <lineage>
        <taxon>Eukaryota</taxon>
        <taxon>Fungi</taxon>
        <taxon>Dikarya</taxon>
        <taxon>Ascomycota</taxon>
        <taxon>Pezizomycotina</taxon>
        <taxon>Dothideomycetes</taxon>
        <taxon>Pleosporomycetidae</taxon>
        <taxon>Pleosporales</taxon>
        <taxon>Pleosporineae</taxon>
        <taxon>Pleosporaceae</taxon>
        <taxon>Pyrenophora</taxon>
    </lineage>
</organism>
<feature type="transmembrane region" description="Helical" evidence="2">
    <location>
        <begin position="82"/>
        <end position="105"/>
    </location>
</feature>
<dbReference type="EMBL" id="HG992977">
    <property type="protein sequence ID" value="CAE6995521.1"/>
    <property type="molecule type" value="Genomic_DNA"/>
</dbReference>
<evidence type="ECO:0000256" key="2">
    <source>
        <dbReference type="SAM" id="Phobius"/>
    </source>
</evidence>
<evidence type="ECO:0000313" key="3">
    <source>
        <dbReference type="EMBL" id="CAE6995521.1"/>
    </source>
</evidence>
<keyword evidence="2" id="KW-0472">Membrane</keyword>
<evidence type="ECO:0000256" key="1">
    <source>
        <dbReference type="SAM" id="MobiDB-lite"/>
    </source>
</evidence>
<dbReference type="AlphaFoldDB" id="A0A6S6VEY9"/>
<sequence>MAYEPVQNRKGPYVRLEEDIELSMQYNSGSYRNTPLPNNTQDRDGKARVEDTREGFLSNEVPLGQWPSNSERMTTVTLWKALVILFDVILASTPIMFIALASSAARIDGEELSYYGLRLEETLRLSPTIFPLIFAALMGRFFRYLSLWLAQQGTTLGLLEQLVGCQSVFSALERQIGLRSWSAVGLASTLVWLLSPLGGQSALRLLGTETGTARSVGQMGYLSPATIMDSFMSGASSVNSGRSTFTPVFVGALLSSNEFQSWPKDLWGNTKLPIYRQIDNSSLDEWKLLPEDFSDSNISFASLLGIPIVSTNNRFLESYTVKARQWDFTCFSNRIVTQERAESDRNYTWQMKVYDSTQPDCVNTTNCTFSGYCSGYPCPIRSESLASSGVSIADCNLSLGHYESEVLCDAWICSVHRMRKLDLFDEYYSRSDDDELRKVSVANQLIHLPIMDAYNVRFPVLRGSTTMEKWIYDPSNVIGVGSKYVDLGELSPDIFAERLTVLYNTFWQSTYGTRTLGGNLPMSILQTGRLDAAESGPNISFVASEAKFVDYGNPVYKVSWKWFTVLFICSMILLAAAYTGLVLKHITIAPDIIGYASSLTIMNPYLLTPTGGTTLHGLQRSALLRELPVRIGDVCPNDPVGAIAFAKNDVGRVAALDRNRRYI</sequence>
<feature type="region of interest" description="Disordered" evidence="1">
    <location>
        <begin position="27"/>
        <end position="50"/>
    </location>
</feature>
<evidence type="ECO:0000313" key="4">
    <source>
        <dbReference type="Proteomes" id="UP000472372"/>
    </source>
</evidence>
<reference evidence="3" key="1">
    <citation type="submission" date="2021-02" db="EMBL/GenBank/DDBJ databases">
        <authorList>
            <person name="Syme A R."/>
            <person name="Syme A R."/>
            <person name="Moolhuijzen P."/>
        </authorList>
    </citation>
    <scope>NUCLEOTIDE SEQUENCE</scope>
    <source>
        <strain evidence="3">W1-1</strain>
    </source>
</reference>
<name>A0A6S6VEY9_9PLEO</name>
<dbReference type="Proteomes" id="UP000472372">
    <property type="component" value="Chromosome 1"/>
</dbReference>
<protein>
    <submittedName>
        <fullName evidence="3">Uncharacterized protein</fullName>
    </submittedName>
</protein>
<feature type="compositionally biased region" description="Polar residues" evidence="1">
    <location>
        <begin position="27"/>
        <end position="40"/>
    </location>
</feature>
<feature type="compositionally biased region" description="Basic and acidic residues" evidence="1">
    <location>
        <begin position="41"/>
        <end position="50"/>
    </location>
</feature>
<keyword evidence="2" id="KW-1133">Transmembrane helix</keyword>
<feature type="transmembrane region" description="Helical" evidence="2">
    <location>
        <begin position="562"/>
        <end position="583"/>
    </location>
</feature>
<accession>A0A6S6VEY9</accession>